<dbReference type="Pfam" id="PF07859">
    <property type="entry name" value="Abhydrolase_3"/>
    <property type="match status" value="1"/>
</dbReference>
<evidence type="ECO:0000313" key="3">
    <source>
        <dbReference type="EMBL" id="KAK7726625.1"/>
    </source>
</evidence>
<evidence type="ECO:0000313" key="4">
    <source>
        <dbReference type="Proteomes" id="UP001430848"/>
    </source>
</evidence>
<feature type="domain" description="Alpha/beta hydrolase fold-3" evidence="2">
    <location>
        <begin position="55"/>
        <end position="280"/>
    </location>
</feature>
<sequence>MRPSVPDIEDNSQITVDLFSSFNIYEDTYKHVDGVPIQASILIPKTPSDGKRPLLVRLHGGAWTEGSGDIWIRPWIPELALKHNAILVSPDYRLRPEATFAEIIDDIRDFWVWVEDGLPTALASASPPAELDLDNIALTGESAGGHLAAESALLGMTRNPLRIVIPMYPALDLTEALEFTKREIEYRPVSILEDYLASSQQKVLTRTRNGARMDLACSMMQNGRLVDPTGPNAYLDPLQSLESAGAQPPYLVAHGKTDNSVPFSTAEKWANKLRDLQPEVPLLFAVNEGDHIFDREYTLDTPWMREPIAFVEKYWPKDNKK</sequence>
<dbReference type="PANTHER" id="PTHR48081">
    <property type="entry name" value="AB HYDROLASE SUPERFAMILY PROTEIN C4A8.06C"/>
    <property type="match status" value="1"/>
</dbReference>
<dbReference type="EMBL" id="JAKNSF020000042">
    <property type="protein sequence ID" value="KAK7726625.1"/>
    <property type="molecule type" value="Genomic_DNA"/>
</dbReference>
<gene>
    <name evidence="3" type="ORF">SLS63_007594</name>
</gene>
<accession>A0ABR1P5A8</accession>
<evidence type="ECO:0000256" key="1">
    <source>
        <dbReference type="ARBA" id="ARBA00022801"/>
    </source>
</evidence>
<dbReference type="InterPro" id="IPR013094">
    <property type="entry name" value="AB_hydrolase_3"/>
</dbReference>
<dbReference type="Proteomes" id="UP001430848">
    <property type="component" value="Unassembled WGS sequence"/>
</dbReference>
<comment type="caution">
    <text evidence="3">The sequence shown here is derived from an EMBL/GenBank/DDBJ whole genome shotgun (WGS) entry which is preliminary data.</text>
</comment>
<organism evidence="3 4">
    <name type="scientific">Diaporthe eres</name>
    <name type="common">Phomopsis oblonga</name>
    <dbReference type="NCBI Taxonomy" id="83184"/>
    <lineage>
        <taxon>Eukaryota</taxon>
        <taxon>Fungi</taxon>
        <taxon>Dikarya</taxon>
        <taxon>Ascomycota</taxon>
        <taxon>Pezizomycotina</taxon>
        <taxon>Sordariomycetes</taxon>
        <taxon>Sordariomycetidae</taxon>
        <taxon>Diaporthales</taxon>
        <taxon>Diaporthaceae</taxon>
        <taxon>Diaporthe</taxon>
        <taxon>Diaporthe eres species complex</taxon>
    </lineage>
</organism>
<protein>
    <recommendedName>
        <fullName evidence="2">Alpha/beta hydrolase fold-3 domain-containing protein</fullName>
    </recommendedName>
</protein>
<evidence type="ECO:0000259" key="2">
    <source>
        <dbReference type="Pfam" id="PF07859"/>
    </source>
</evidence>
<dbReference type="PANTHER" id="PTHR48081:SF3">
    <property type="entry name" value="ALPHA_BETA HYDROLASE FOLD-3 DOMAIN-CONTAINING PROTEIN"/>
    <property type="match status" value="1"/>
</dbReference>
<reference evidence="3 4" key="1">
    <citation type="submission" date="2024-02" db="EMBL/GenBank/DDBJ databases">
        <title>De novo assembly and annotation of 12 fungi associated with fruit tree decline syndrome in Ontario, Canada.</title>
        <authorList>
            <person name="Sulman M."/>
            <person name="Ellouze W."/>
            <person name="Ilyukhin E."/>
        </authorList>
    </citation>
    <scope>NUCLEOTIDE SEQUENCE [LARGE SCALE GENOMIC DNA]</scope>
    <source>
        <strain evidence="3 4">M169</strain>
    </source>
</reference>
<dbReference type="InterPro" id="IPR029058">
    <property type="entry name" value="AB_hydrolase_fold"/>
</dbReference>
<name>A0ABR1P5A8_DIAER</name>
<dbReference type="Gene3D" id="3.40.50.1820">
    <property type="entry name" value="alpha/beta hydrolase"/>
    <property type="match status" value="1"/>
</dbReference>
<dbReference type="SUPFAM" id="SSF53474">
    <property type="entry name" value="alpha/beta-Hydrolases"/>
    <property type="match status" value="1"/>
</dbReference>
<proteinExistence type="predicted"/>
<keyword evidence="4" id="KW-1185">Reference proteome</keyword>
<keyword evidence="1" id="KW-0378">Hydrolase</keyword>
<dbReference type="InterPro" id="IPR050300">
    <property type="entry name" value="GDXG_lipolytic_enzyme"/>
</dbReference>